<dbReference type="AlphaFoldDB" id="A0A2S7IL29"/>
<name>A0A2S7IL29_9BACT</name>
<comment type="similarity">
    <text evidence="1">Belongs to the carbohydrate kinase PfkB family.</text>
</comment>
<gene>
    <name evidence="5" type="ORF">C5O19_01900</name>
</gene>
<evidence type="ECO:0000259" key="4">
    <source>
        <dbReference type="Pfam" id="PF00294"/>
    </source>
</evidence>
<dbReference type="InterPro" id="IPR011611">
    <property type="entry name" value="PfkB_dom"/>
</dbReference>
<dbReference type="InterPro" id="IPR029056">
    <property type="entry name" value="Ribokinase-like"/>
</dbReference>
<dbReference type="Pfam" id="PF00294">
    <property type="entry name" value="PfkB"/>
    <property type="match status" value="1"/>
</dbReference>
<reference evidence="6" key="1">
    <citation type="submission" date="2018-02" db="EMBL/GenBank/DDBJ databases">
        <title>Genome sequencing of Solimonas sp. HR-BB.</title>
        <authorList>
            <person name="Lee Y."/>
            <person name="Jeon C.O."/>
        </authorList>
    </citation>
    <scope>NUCLEOTIDE SEQUENCE [LARGE SCALE GENOMIC DNA]</scope>
    <source>
        <strain evidence="6">HR-U</strain>
    </source>
</reference>
<evidence type="ECO:0000256" key="3">
    <source>
        <dbReference type="ARBA" id="ARBA00022777"/>
    </source>
</evidence>
<proteinExistence type="inferred from homology"/>
<dbReference type="SUPFAM" id="SSF53613">
    <property type="entry name" value="Ribokinase-like"/>
    <property type="match status" value="1"/>
</dbReference>
<keyword evidence="3 5" id="KW-0418">Kinase</keyword>
<dbReference type="RefSeq" id="WP_104709669.1">
    <property type="nucleotide sequence ID" value="NZ_PTRA01000001.1"/>
</dbReference>
<dbReference type="OrthoDB" id="9813569at2"/>
<keyword evidence="2" id="KW-0808">Transferase</keyword>
<comment type="caution">
    <text evidence="5">The sequence shown here is derived from an EMBL/GenBank/DDBJ whole genome shotgun (WGS) entry which is preliminary data.</text>
</comment>
<accession>A0A2S7IL29</accession>
<dbReference type="InterPro" id="IPR052700">
    <property type="entry name" value="Carb_kinase_PfkB-like"/>
</dbReference>
<evidence type="ECO:0000313" key="6">
    <source>
        <dbReference type="Proteomes" id="UP000239590"/>
    </source>
</evidence>
<keyword evidence="6" id="KW-1185">Reference proteome</keyword>
<dbReference type="EMBL" id="PTRA01000001">
    <property type="protein sequence ID" value="PQA58451.1"/>
    <property type="molecule type" value="Genomic_DNA"/>
</dbReference>
<evidence type="ECO:0000313" key="5">
    <source>
        <dbReference type="EMBL" id="PQA58451.1"/>
    </source>
</evidence>
<protein>
    <submittedName>
        <fullName evidence="5">2-dehydro-3-deoxygluconokinase</fullName>
    </submittedName>
</protein>
<dbReference type="GO" id="GO:0016301">
    <property type="term" value="F:kinase activity"/>
    <property type="evidence" value="ECO:0007669"/>
    <property type="project" value="UniProtKB-KW"/>
</dbReference>
<feature type="domain" description="Carbohydrate kinase PfkB" evidence="4">
    <location>
        <begin position="1"/>
        <end position="306"/>
    </location>
</feature>
<organism evidence="5 6">
    <name type="scientific">Siphonobacter curvatus</name>
    <dbReference type="NCBI Taxonomy" id="2094562"/>
    <lineage>
        <taxon>Bacteria</taxon>
        <taxon>Pseudomonadati</taxon>
        <taxon>Bacteroidota</taxon>
        <taxon>Cytophagia</taxon>
        <taxon>Cytophagales</taxon>
        <taxon>Cytophagaceae</taxon>
        <taxon>Siphonobacter</taxon>
    </lineage>
</organism>
<dbReference type="Proteomes" id="UP000239590">
    <property type="component" value="Unassembled WGS sequence"/>
</dbReference>
<dbReference type="Gene3D" id="3.40.1190.20">
    <property type="match status" value="1"/>
</dbReference>
<evidence type="ECO:0000256" key="1">
    <source>
        <dbReference type="ARBA" id="ARBA00010688"/>
    </source>
</evidence>
<evidence type="ECO:0000256" key="2">
    <source>
        <dbReference type="ARBA" id="ARBA00022679"/>
    </source>
</evidence>
<sequence length="335" mass="36439">MKKVVTFGEVMLRLSTPGFARFVQTTSLNVNFGGGEANVAAALAYLGIPASHVTRFPDNDWGYAAAAAYRRYGVETQDIVYGGDRIGTYFLETGAMMRASRIIYDRTNSAFAQLDPKELDWERILADAQWFHFTGIAPAISEGAAQACRDAIAVANRMGITVSADVNSRKNLWKWGSTAAEVMTELTAGCDVIVCGKGDAEELFDITPKTQEKGFIAVCRQIQEKFPRVKKIINTKRGSLSASHNTLQGRCWNGEDLVQTMTHEMVPMVDRIGGGDAFLAGFIYGQIQGFSDQKSIDFATAASALKHSIEGDFNLASVAEIETVMSGDTSGRLSR</sequence>
<dbReference type="PANTHER" id="PTHR43320:SF2">
    <property type="entry name" value="2-DEHYDRO-3-DEOXYGLUCONOKINASE_2-DEHYDRO-3-DEOXYGALACTONOKINASE"/>
    <property type="match status" value="1"/>
</dbReference>
<dbReference type="PANTHER" id="PTHR43320">
    <property type="entry name" value="SUGAR KINASE"/>
    <property type="match status" value="1"/>
</dbReference>
<dbReference type="CDD" id="cd01166">
    <property type="entry name" value="KdgK"/>
    <property type="match status" value="1"/>
</dbReference>